<dbReference type="EMBL" id="VAUV01000009">
    <property type="protein sequence ID" value="TLD70172.1"/>
    <property type="molecule type" value="Genomic_DNA"/>
</dbReference>
<keyword evidence="5 7" id="KW-0573">Peptidoglycan synthesis</keyword>
<dbReference type="Proteomes" id="UP000306196">
    <property type="component" value="Unassembled WGS sequence"/>
</dbReference>
<keyword evidence="4 7" id="KW-0133">Cell shape</keyword>
<gene>
    <name evidence="9" type="ORF">FEM03_13345</name>
</gene>
<keyword evidence="3" id="KW-0808">Transferase</keyword>
<evidence type="ECO:0000313" key="9">
    <source>
        <dbReference type="EMBL" id="TLD70172.1"/>
    </source>
</evidence>
<dbReference type="GO" id="GO:0071555">
    <property type="term" value="P:cell wall organization"/>
    <property type="evidence" value="ECO:0007669"/>
    <property type="project" value="UniProtKB-UniRule"/>
</dbReference>
<protein>
    <recommendedName>
        <fullName evidence="8">L,D-TPase catalytic domain-containing protein</fullName>
    </recommendedName>
</protein>
<feature type="active site" description="Nucleophile" evidence="7">
    <location>
        <position position="258"/>
    </location>
</feature>
<dbReference type="GO" id="GO:0071972">
    <property type="term" value="F:peptidoglycan L,D-transpeptidase activity"/>
    <property type="evidence" value="ECO:0007669"/>
    <property type="project" value="TreeGrafter"/>
</dbReference>
<keyword evidence="6 7" id="KW-0961">Cell wall biogenesis/degradation</keyword>
<evidence type="ECO:0000256" key="7">
    <source>
        <dbReference type="PROSITE-ProRule" id="PRU01373"/>
    </source>
</evidence>
<keyword evidence="10" id="KW-1185">Reference proteome</keyword>
<dbReference type="Pfam" id="PF03734">
    <property type="entry name" value="YkuD"/>
    <property type="match status" value="1"/>
</dbReference>
<reference evidence="9 10" key="1">
    <citation type="submission" date="2019-05" db="EMBL/GenBank/DDBJ databases">
        <title>Verrucobacter flavum gen. nov., sp. nov. a new member of the family Verrucomicrobiaceae.</title>
        <authorList>
            <person name="Szuroczki S."/>
            <person name="Abbaszade G."/>
            <person name="Szabo A."/>
            <person name="Felfoldi T."/>
            <person name="Schumann P."/>
            <person name="Boka K."/>
            <person name="Keki Z."/>
            <person name="Toumi M."/>
            <person name="Toth E."/>
        </authorList>
    </citation>
    <scope>NUCLEOTIDE SEQUENCE [LARGE SCALE GENOMIC DNA]</scope>
    <source>
        <strain evidence="9 10">MG-N-17</strain>
    </source>
</reference>
<dbReference type="SUPFAM" id="SSF141523">
    <property type="entry name" value="L,D-transpeptidase catalytic domain-like"/>
    <property type="match status" value="1"/>
</dbReference>
<feature type="domain" description="L,D-TPase catalytic" evidence="8">
    <location>
        <begin position="143"/>
        <end position="282"/>
    </location>
</feature>
<feature type="active site" description="Proton donor/acceptor" evidence="7">
    <location>
        <position position="243"/>
    </location>
</feature>
<proteinExistence type="inferred from homology"/>
<dbReference type="GO" id="GO:0018104">
    <property type="term" value="P:peptidoglycan-protein cross-linking"/>
    <property type="evidence" value="ECO:0007669"/>
    <property type="project" value="TreeGrafter"/>
</dbReference>
<dbReference type="PROSITE" id="PS52029">
    <property type="entry name" value="LD_TPASE"/>
    <property type="match status" value="1"/>
</dbReference>
<evidence type="ECO:0000256" key="5">
    <source>
        <dbReference type="ARBA" id="ARBA00022984"/>
    </source>
</evidence>
<comment type="pathway">
    <text evidence="1 7">Cell wall biogenesis; peptidoglycan biosynthesis.</text>
</comment>
<dbReference type="GO" id="GO:0008360">
    <property type="term" value="P:regulation of cell shape"/>
    <property type="evidence" value="ECO:0007669"/>
    <property type="project" value="UniProtKB-UniRule"/>
</dbReference>
<dbReference type="PANTHER" id="PTHR30582:SF2">
    <property type="entry name" value="L,D-TRANSPEPTIDASE YCIB-RELATED"/>
    <property type="match status" value="1"/>
</dbReference>
<evidence type="ECO:0000313" key="10">
    <source>
        <dbReference type="Proteomes" id="UP000306196"/>
    </source>
</evidence>
<dbReference type="CDD" id="cd16913">
    <property type="entry name" value="YkuD_like"/>
    <property type="match status" value="1"/>
</dbReference>
<dbReference type="OrthoDB" id="189120at2"/>
<evidence type="ECO:0000256" key="3">
    <source>
        <dbReference type="ARBA" id="ARBA00022679"/>
    </source>
</evidence>
<dbReference type="AlphaFoldDB" id="A0A5R8KCZ1"/>
<dbReference type="InterPro" id="IPR005490">
    <property type="entry name" value="LD_TPept_cat_dom"/>
</dbReference>
<evidence type="ECO:0000256" key="4">
    <source>
        <dbReference type="ARBA" id="ARBA00022960"/>
    </source>
</evidence>
<name>A0A5R8KCZ1_9BACT</name>
<accession>A0A5R8KCZ1</accession>
<dbReference type="Gene3D" id="2.40.440.10">
    <property type="entry name" value="L,D-transpeptidase catalytic domain-like"/>
    <property type="match status" value="1"/>
</dbReference>
<evidence type="ECO:0000256" key="6">
    <source>
        <dbReference type="ARBA" id="ARBA00023316"/>
    </source>
</evidence>
<evidence type="ECO:0000259" key="8">
    <source>
        <dbReference type="PROSITE" id="PS52029"/>
    </source>
</evidence>
<dbReference type="GO" id="GO:0005576">
    <property type="term" value="C:extracellular region"/>
    <property type="evidence" value="ECO:0007669"/>
    <property type="project" value="TreeGrafter"/>
</dbReference>
<dbReference type="InterPro" id="IPR038063">
    <property type="entry name" value="Transpep_catalytic_dom"/>
</dbReference>
<comment type="similarity">
    <text evidence="2">Belongs to the YkuD family.</text>
</comment>
<evidence type="ECO:0000256" key="1">
    <source>
        <dbReference type="ARBA" id="ARBA00004752"/>
    </source>
</evidence>
<dbReference type="PANTHER" id="PTHR30582">
    <property type="entry name" value="L,D-TRANSPEPTIDASE"/>
    <property type="match status" value="1"/>
</dbReference>
<comment type="caution">
    <text evidence="9">The sequence shown here is derived from an EMBL/GenBank/DDBJ whole genome shotgun (WGS) entry which is preliminary data.</text>
</comment>
<organism evidence="9 10">
    <name type="scientific">Phragmitibacter flavus</name>
    <dbReference type="NCBI Taxonomy" id="2576071"/>
    <lineage>
        <taxon>Bacteria</taxon>
        <taxon>Pseudomonadati</taxon>
        <taxon>Verrucomicrobiota</taxon>
        <taxon>Verrucomicrobiia</taxon>
        <taxon>Verrucomicrobiales</taxon>
        <taxon>Verrucomicrobiaceae</taxon>
        <taxon>Phragmitibacter</taxon>
    </lineage>
</organism>
<dbReference type="InterPro" id="IPR050979">
    <property type="entry name" value="LD-transpeptidase"/>
</dbReference>
<evidence type="ECO:0000256" key="2">
    <source>
        <dbReference type="ARBA" id="ARBA00005992"/>
    </source>
</evidence>
<dbReference type="GO" id="GO:0016740">
    <property type="term" value="F:transferase activity"/>
    <property type="evidence" value="ECO:0007669"/>
    <property type="project" value="UniProtKB-KW"/>
</dbReference>
<sequence length="312" mass="34447">MDSLFQSSGGPSFGKVEVMGVVSEEMPLRWLPRHWFHSAWAAVMVERSKKPAKRVSRRWIFLHEACMRWFISNWQFGFCDYGRQRYQQGARLNMMSGNWLMLGFAGAAMLLSSCASTSRVAAVLPKAEPVLYEWYGEGLQGPVKVDIVLDEQIAYVTIGGEDAGWSYLATGLPKYATPTGSFKILEKVVDKHSNLWGVIKDEYGTTVNSDARNGRDPVPPGGRFMGAQMPYWMRLTNSGIGMHVGVIPQPGLPASHGCIRLPRGFAIELFSVVKLGTPVTIRGSTPYARDYNLSRATGAVSSDAIVAMSTLR</sequence>
<dbReference type="UniPathway" id="UPA00219"/>